<dbReference type="InterPro" id="IPR000863">
    <property type="entry name" value="Sulfotransferase_dom"/>
</dbReference>
<evidence type="ECO:0000313" key="5">
    <source>
        <dbReference type="Proteomes" id="UP001165060"/>
    </source>
</evidence>
<keyword evidence="1" id="KW-0808">Transferase</keyword>
<evidence type="ECO:0000256" key="1">
    <source>
        <dbReference type="ARBA" id="ARBA00022679"/>
    </source>
</evidence>
<dbReference type="InterPro" id="IPR037359">
    <property type="entry name" value="NST/OST"/>
</dbReference>
<evidence type="ECO:0000313" key="4">
    <source>
        <dbReference type="EMBL" id="GMI31885.1"/>
    </source>
</evidence>
<protein>
    <recommendedName>
        <fullName evidence="3">Sulfotransferase domain-containing protein</fullName>
    </recommendedName>
</protein>
<dbReference type="Gene3D" id="3.40.50.300">
    <property type="entry name" value="P-loop containing nucleotide triphosphate hydrolases"/>
    <property type="match status" value="1"/>
</dbReference>
<keyword evidence="5" id="KW-1185">Reference proteome</keyword>
<dbReference type="Pfam" id="PF00685">
    <property type="entry name" value="Sulfotransfer_1"/>
    <property type="match status" value="1"/>
</dbReference>
<keyword evidence="2" id="KW-0325">Glycoprotein</keyword>
<dbReference type="InterPro" id="IPR027417">
    <property type="entry name" value="P-loop_NTPase"/>
</dbReference>
<accession>A0ABQ6MTB3</accession>
<dbReference type="EMBL" id="BRYB01003168">
    <property type="protein sequence ID" value="GMI31885.1"/>
    <property type="molecule type" value="Genomic_DNA"/>
</dbReference>
<feature type="domain" description="Sulfotransferase" evidence="3">
    <location>
        <begin position="25"/>
        <end position="230"/>
    </location>
</feature>
<dbReference type="PANTHER" id="PTHR10605:SF56">
    <property type="entry name" value="BIFUNCTIONAL HEPARAN SULFATE N-DEACETYLASE_N-SULFOTRANSFERASE"/>
    <property type="match status" value="1"/>
</dbReference>
<evidence type="ECO:0000256" key="2">
    <source>
        <dbReference type="ARBA" id="ARBA00023180"/>
    </source>
</evidence>
<dbReference type="PANTHER" id="PTHR10605">
    <property type="entry name" value="HEPARAN SULFATE SULFOTRANSFERASE"/>
    <property type="match status" value="1"/>
</dbReference>
<gene>
    <name evidence="4" type="ORF">TeGR_g13391</name>
</gene>
<proteinExistence type="predicted"/>
<organism evidence="4 5">
    <name type="scientific">Tetraparma gracilis</name>
    <dbReference type="NCBI Taxonomy" id="2962635"/>
    <lineage>
        <taxon>Eukaryota</taxon>
        <taxon>Sar</taxon>
        <taxon>Stramenopiles</taxon>
        <taxon>Ochrophyta</taxon>
        <taxon>Bolidophyceae</taxon>
        <taxon>Parmales</taxon>
        <taxon>Triparmaceae</taxon>
        <taxon>Tetraparma</taxon>
    </lineage>
</organism>
<reference evidence="4 5" key="1">
    <citation type="journal article" date="2023" name="Commun. Biol.">
        <title>Genome analysis of Parmales, the sister group of diatoms, reveals the evolutionary specialization of diatoms from phago-mixotrophs to photoautotrophs.</title>
        <authorList>
            <person name="Ban H."/>
            <person name="Sato S."/>
            <person name="Yoshikawa S."/>
            <person name="Yamada K."/>
            <person name="Nakamura Y."/>
            <person name="Ichinomiya M."/>
            <person name="Sato N."/>
            <person name="Blanc-Mathieu R."/>
            <person name="Endo H."/>
            <person name="Kuwata A."/>
            <person name="Ogata H."/>
        </authorList>
    </citation>
    <scope>NUCLEOTIDE SEQUENCE [LARGE SCALE GENOMIC DNA]</scope>
</reference>
<name>A0ABQ6MTB3_9STRA</name>
<comment type="caution">
    <text evidence="4">The sequence shown here is derived from an EMBL/GenBank/DDBJ whole genome shotgun (WGS) entry which is preliminary data.</text>
</comment>
<dbReference type="SUPFAM" id="SSF52540">
    <property type="entry name" value="P-loop containing nucleoside triphosphate hydrolases"/>
    <property type="match status" value="1"/>
</dbReference>
<evidence type="ECO:0000259" key="3">
    <source>
        <dbReference type="Pfam" id="PF00685"/>
    </source>
</evidence>
<sequence>MLNQFGSSVKKAKKKKRPEPRTATFLIVGVMKASTTTAAKILSSREDISFTYNELHYFDKADNFSKGKAWYEAHFEAGKKERGEKTPVYSFYPEAIRRIHEYNPKMKLVLMLRDPVTRAYSQYNHMRQQTKKLGAACFLKVDLKKTFREYLEMDEAKDGEPVTLDKTAPQTMLRRGYYMEQIDNILKLFPKEQLLVLTQERYNADPLAENNRIFSFLNLPPLTALEPVHEHARSYEEEMLAEDKEWLAGKYAAHNEKLFEFLGYRIPEWTTPAEDQK</sequence>
<dbReference type="Proteomes" id="UP001165060">
    <property type="component" value="Unassembled WGS sequence"/>
</dbReference>